<keyword evidence="3" id="KW-1185">Reference proteome</keyword>
<feature type="chain" id="PRO_5043540780" description="Secreted protein" evidence="1">
    <location>
        <begin position="22"/>
        <end position="88"/>
    </location>
</feature>
<proteinExistence type="predicted"/>
<comment type="caution">
    <text evidence="2">The sequence shown here is derived from an EMBL/GenBank/DDBJ whole genome shotgun (WGS) entry which is preliminary data.</text>
</comment>
<dbReference type="Proteomes" id="UP000824782">
    <property type="component" value="Unassembled WGS sequence"/>
</dbReference>
<evidence type="ECO:0000313" key="2">
    <source>
        <dbReference type="EMBL" id="KAG8540243.1"/>
    </source>
</evidence>
<keyword evidence="1" id="KW-0732">Signal</keyword>
<name>A0AAV6YVV3_ENGPU</name>
<evidence type="ECO:0008006" key="4">
    <source>
        <dbReference type="Google" id="ProtNLM"/>
    </source>
</evidence>
<reference evidence="2" key="1">
    <citation type="thesis" date="2020" institute="ProQuest LLC" country="789 East Eisenhower Parkway, Ann Arbor, MI, USA">
        <title>Comparative Genomics and Chromosome Evolution.</title>
        <authorList>
            <person name="Mudd A.B."/>
        </authorList>
    </citation>
    <scope>NUCLEOTIDE SEQUENCE</scope>
    <source>
        <strain evidence="2">237g6f4</strain>
        <tissue evidence="2">Blood</tissue>
    </source>
</reference>
<feature type="signal peptide" evidence="1">
    <location>
        <begin position="1"/>
        <end position="21"/>
    </location>
</feature>
<sequence>MTFLAWYRDLCIAILLGSVRLSIFKTPNRHASGLSSIVTEKTFLVNSNIDFQKDSNSLHPHIMWSISASSVPHLGHSELGLTPIRNSS</sequence>
<dbReference type="AlphaFoldDB" id="A0AAV6YVV3"/>
<evidence type="ECO:0000256" key="1">
    <source>
        <dbReference type="SAM" id="SignalP"/>
    </source>
</evidence>
<gene>
    <name evidence="2" type="ORF">GDO81_019666</name>
</gene>
<organism evidence="2 3">
    <name type="scientific">Engystomops pustulosus</name>
    <name type="common">Tungara frog</name>
    <name type="synonym">Physalaemus pustulosus</name>
    <dbReference type="NCBI Taxonomy" id="76066"/>
    <lineage>
        <taxon>Eukaryota</taxon>
        <taxon>Metazoa</taxon>
        <taxon>Chordata</taxon>
        <taxon>Craniata</taxon>
        <taxon>Vertebrata</taxon>
        <taxon>Euteleostomi</taxon>
        <taxon>Amphibia</taxon>
        <taxon>Batrachia</taxon>
        <taxon>Anura</taxon>
        <taxon>Neobatrachia</taxon>
        <taxon>Hyloidea</taxon>
        <taxon>Leptodactylidae</taxon>
        <taxon>Leiuperinae</taxon>
        <taxon>Engystomops</taxon>
    </lineage>
</organism>
<evidence type="ECO:0000313" key="3">
    <source>
        <dbReference type="Proteomes" id="UP000824782"/>
    </source>
</evidence>
<dbReference type="EMBL" id="WNYA01011078">
    <property type="protein sequence ID" value="KAG8540243.1"/>
    <property type="molecule type" value="Genomic_DNA"/>
</dbReference>
<protein>
    <recommendedName>
        <fullName evidence="4">Secreted protein</fullName>
    </recommendedName>
</protein>
<accession>A0AAV6YVV3</accession>